<dbReference type="InterPro" id="IPR009061">
    <property type="entry name" value="DNA-bd_dom_put_sf"/>
</dbReference>
<keyword evidence="1" id="KW-0238">DNA-binding</keyword>
<dbReference type="Gene3D" id="1.10.1660.10">
    <property type="match status" value="1"/>
</dbReference>
<keyword evidence="2" id="KW-0175">Coiled coil</keyword>
<dbReference type="GO" id="GO:0003700">
    <property type="term" value="F:DNA-binding transcription factor activity"/>
    <property type="evidence" value="ECO:0007669"/>
    <property type="project" value="InterPro"/>
</dbReference>
<evidence type="ECO:0000256" key="3">
    <source>
        <dbReference type="SAM" id="MobiDB-lite"/>
    </source>
</evidence>
<dbReference type="KEGG" id="rrd:RradSPS_0660"/>
<proteinExistence type="predicted"/>
<dbReference type="Proteomes" id="UP001281130">
    <property type="component" value="Unassembled WGS sequence"/>
</dbReference>
<feature type="coiled-coil region" evidence="2">
    <location>
        <begin position="67"/>
        <end position="101"/>
    </location>
</feature>
<feature type="compositionally biased region" description="Basic residues" evidence="3">
    <location>
        <begin position="128"/>
        <end position="138"/>
    </location>
</feature>
<dbReference type="AlphaFoldDB" id="A0A023X0S1"/>
<dbReference type="eggNOG" id="COG0789">
    <property type="taxonomic scope" value="Bacteria"/>
</dbReference>
<feature type="domain" description="HTH merR-type" evidence="4">
    <location>
        <begin position="8"/>
        <end position="77"/>
    </location>
</feature>
<sequence>MSFRRRPVFMIGIAAELIGVHPQTLRMYEQKGLLKPRKSIKNTRLYSQEDIELGQQIQYLTQELGLNLAGVKKILELEKKVAKLEEENRKLAAELKTRETEYRRGIMEVHRSYKRELVVVPRAELARHSRREASRKKTGSTDVISGDGKEDTQES</sequence>
<dbReference type="EMBL" id="JAWXXX010000001">
    <property type="protein sequence ID" value="MDX5893357.1"/>
    <property type="molecule type" value="Genomic_DNA"/>
</dbReference>
<dbReference type="STRING" id="42256.RradSPS_0660"/>
<dbReference type="PANTHER" id="PTHR30204:SF58">
    <property type="entry name" value="HTH-TYPE TRANSCRIPTIONAL REGULATOR YFMP"/>
    <property type="match status" value="1"/>
</dbReference>
<dbReference type="Proteomes" id="UP000025229">
    <property type="component" value="Chromosome"/>
</dbReference>
<dbReference type="EMBL" id="CP007514">
    <property type="protein sequence ID" value="AHY45943.1"/>
    <property type="molecule type" value="Genomic_DNA"/>
</dbReference>
<protein>
    <submittedName>
        <fullName evidence="6">Helix-turn-helix transcriptional regulator</fullName>
    </submittedName>
    <submittedName>
        <fullName evidence="5">MerR HTH family regulatory protein</fullName>
    </submittedName>
</protein>
<name>A0A023X0S1_RUBRA</name>
<evidence type="ECO:0000313" key="6">
    <source>
        <dbReference type="EMBL" id="MDX5893357.1"/>
    </source>
</evidence>
<dbReference type="InterPro" id="IPR047057">
    <property type="entry name" value="MerR_fam"/>
</dbReference>
<evidence type="ECO:0000313" key="7">
    <source>
        <dbReference type="Proteomes" id="UP000025229"/>
    </source>
</evidence>
<dbReference type="Pfam" id="PF13411">
    <property type="entry name" value="MerR_1"/>
    <property type="match status" value="1"/>
</dbReference>
<dbReference type="SMART" id="SM00422">
    <property type="entry name" value="HTH_MERR"/>
    <property type="match status" value="1"/>
</dbReference>
<evidence type="ECO:0000313" key="5">
    <source>
        <dbReference type="EMBL" id="AHY45943.1"/>
    </source>
</evidence>
<reference evidence="6" key="2">
    <citation type="submission" date="2023-11" db="EMBL/GenBank/DDBJ databases">
        <title>MicrobeMod: A computational toolkit for identifying prokaryotic methylation and restriction-modification with nanopore sequencing.</title>
        <authorList>
            <person name="Crits-Christoph A."/>
            <person name="Kang S.C."/>
            <person name="Lee H."/>
            <person name="Ostrov N."/>
        </authorList>
    </citation>
    <scope>NUCLEOTIDE SEQUENCE</scope>
    <source>
        <strain evidence="6">ATCC 51242</strain>
    </source>
</reference>
<evidence type="ECO:0000256" key="1">
    <source>
        <dbReference type="ARBA" id="ARBA00023125"/>
    </source>
</evidence>
<dbReference type="PROSITE" id="PS00552">
    <property type="entry name" value="HTH_MERR_1"/>
    <property type="match status" value="1"/>
</dbReference>
<dbReference type="CDD" id="cd04766">
    <property type="entry name" value="HTH_HspR"/>
    <property type="match status" value="1"/>
</dbReference>
<dbReference type="GO" id="GO:0003677">
    <property type="term" value="F:DNA binding"/>
    <property type="evidence" value="ECO:0007669"/>
    <property type="project" value="UniProtKB-KW"/>
</dbReference>
<dbReference type="InterPro" id="IPR000551">
    <property type="entry name" value="MerR-type_HTH_dom"/>
</dbReference>
<dbReference type="PROSITE" id="PS50937">
    <property type="entry name" value="HTH_MERR_2"/>
    <property type="match status" value="1"/>
</dbReference>
<evidence type="ECO:0000259" key="4">
    <source>
        <dbReference type="PROSITE" id="PS50937"/>
    </source>
</evidence>
<accession>A0A023X0S1</accession>
<organism evidence="5 7">
    <name type="scientific">Rubrobacter radiotolerans</name>
    <name type="common">Arthrobacter radiotolerans</name>
    <dbReference type="NCBI Taxonomy" id="42256"/>
    <lineage>
        <taxon>Bacteria</taxon>
        <taxon>Bacillati</taxon>
        <taxon>Actinomycetota</taxon>
        <taxon>Rubrobacteria</taxon>
        <taxon>Rubrobacterales</taxon>
        <taxon>Rubrobacteraceae</taxon>
        <taxon>Rubrobacter</taxon>
    </lineage>
</organism>
<gene>
    <name evidence="5" type="ORF">RradSPS_0660</name>
    <name evidence="6" type="ORF">SIL72_04870</name>
</gene>
<dbReference type="RefSeq" id="WP_084263666.1">
    <property type="nucleotide sequence ID" value="NZ_CP007514.1"/>
</dbReference>
<keyword evidence="7" id="KW-1185">Reference proteome</keyword>
<dbReference type="HOGENOM" id="CLU_060077_7_1_11"/>
<dbReference type="NCBIfam" id="NF047375">
    <property type="entry name" value="HeatShock_HspR"/>
    <property type="match status" value="1"/>
</dbReference>
<evidence type="ECO:0000256" key="2">
    <source>
        <dbReference type="SAM" id="Coils"/>
    </source>
</evidence>
<dbReference type="OrthoDB" id="5345718at2"/>
<feature type="region of interest" description="Disordered" evidence="3">
    <location>
        <begin position="127"/>
        <end position="155"/>
    </location>
</feature>
<reference evidence="5 7" key="1">
    <citation type="submission" date="2014-03" db="EMBL/GenBank/DDBJ databases">
        <title>Complete genome sequence of the Radio-Resistant Rubrobacter radiotolerans RSPS-4.</title>
        <authorList>
            <person name="Egas C.C."/>
            <person name="Barroso C.C."/>
            <person name="Froufe H.J.C."/>
            <person name="Pacheco J.J."/>
            <person name="Albuquerque L.L."/>
            <person name="da Costa M.M.S."/>
        </authorList>
    </citation>
    <scope>NUCLEOTIDE SEQUENCE [LARGE SCALE GENOMIC DNA]</scope>
    <source>
        <strain evidence="5 7">RSPS-4</strain>
    </source>
</reference>
<dbReference type="PANTHER" id="PTHR30204">
    <property type="entry name" value="REDOX-CYCLING DRUG-SENSING TRANSCRIPTIONAL ACTIVATOR SOXR"/>
    <property type="match status" value="1"/>
</dbReference>
<dbReference type="SUPFAM" id="SSF46955">
    <property type="entry name" value="Putative DNA-binding domain"/>
    <property type="match status" value="1"/>
</dbReference>